<evidence type="ECO:0000313" key="3">
    <source>
        <dbReference type="Proteomes" id="UP001154282"/>
    </source>
</evidence>
<dbReference type="AlphaFoldDB" id="A0AAV0RX72"/>
<feature type="compositionally biased region" description="Low complexity" evidence="1">
    <location>
        <begin position="224"/>
        <end position="233"/>
    </location>
</feature>
<gene>
    <name evidence="2" type="ORF">LITE_LOCUS50446</name>
</gene>
<evidence type="ECO:0000313" key="2">
    <source>
        <dbReference type="EMBL" id="CAI0625478.1"/>
    </source>
</evidence>
<name>A0AAV0RX72_9ROSI</name>
<dbReference type="Proteomes" id="UP001154282">
    <property type="component" value="Unassembled WGS sequence"/>
</dbReference>
<dbReference type="PANTHER" id="PTHR31723">
    <property type="entry name" value="PATHOGENESIS-RELATED FAMILY PROTEIN"/>
    <property type="match status" value="1"/>
</dbReference>
<dbReference type="InterPro" id="IPR032710">
    <property type="entry name" value="NTF2-like_dom_sf"/>
</dbReference>
<dbReference type="InterPro" id="IPR053218">
    <property type="entry name" value="Pathogen-related_defense"/>
</dbReference>
<feature type="region of interest" description="Disordered" evidence="1">
    <location>
        <begin position="221"/>
        <end position="242"/>
    </location>
</feature>
<reference evidence="2" key="1">
    <citation type="submission" date="2022-08" db="EMBL/GenBank/DDBJ databases">
        <authorList>
            <person name="Gutierrez-Valencia J."/>
        </authorList>
    </citation>
    <scope>NUCLEOTIDE SEQUENCE</scope>
</reference>
<evidence type="ECO:0000256" key="1">
    <source>
        <dbReference type="SAM" id="MobiDB-lite"/>
    </source>
</evidence>
<dbReference type="Gene3D" id="3.10.450.50">
    <property type="match status" value="1"/>
</dbReference>
<keyword evidence="3" id="KW-1185">Reference proteome</keyword>
<comment type="caution">
    <text evidence="2">The sequence shown here is derived from an EMBL/GenBank/DDBJ whole genome shotgun (WGS) entry which is preliminary data.</text>
</comment>
<evidence type="ECO:0008006" key="4">
    <source>
        <dbReference type="Google" id="ProtNLM"/>
    </source>
</evidence>
<sequence length="242" mass="26885">MGDSEGGDKYRSHLSGEAEKNTKWRNGAPPNYVSVNKLFEEGRTKVWPPGSLEEQVQNMVKTWEMELFNKTRLADHKTLVDPNTYTKTLNGRKPITLEETRKIGGGYNSFLQTSLPEELRGYNPAAETAESAHLAFTTTFPRGFALEVLQVYSGPPVIAYKFRHWGYMEGPFQGYPPTGELVEFFGIGIFHVDEKVRVERVEFFFDRGELLGGLMRGGKGSGGSMSTSTGAPSPSCPFLASK</sequence>
<dbReference type="SUPFAM" id="SSF54427">
    <property type="entry name" value="NTF2-like"/>
    <property type="match status" value="1"/>
</dbReference>
<feature type="region of interest" description="Disordered" evidence="1">
    <location>
        <begin position="1"/>
        <end position="30"/>
    </location>
</feature>
<protein>
    <recommendedName>
        <fullName evidence="4">Pathogen-related protein</fullName>
    </recommendedName>
</protein>
<feature type="compositionally biased region" description="Basic and acidic residues" evidence="1">
    <location>
        <begin position="1"/>
        <end position="22"/>
    </location>
</feature>
<dbReference type="EMBL" id="CAMGYJ010000011">
    <property type="protein sequence ID" value="CAI0625478.1"/>
    <property type="molecule type" value="Genomic_DNA"/>
</dbReference>
<accession>A0AAV0RX72</accession>
<organism evidence="2 3">
    <name type="scientific">Linum tenue</name>
    <dbReference type="NCBI Taxonomy" id="586396"/>
    <lineage>
        <taxon>Eukaryota</taxon>
        <taxon>Viridiplantae</taxon>
        <taxon>Streptophyta</taxon>
        <taxon>Embryophyta</taxon>
        <taxon>Tracheophyta</taxon>
        <taxon>Spermatophyta</taxon>
        <taxon>Magnoliopsida</taxon>
        <taxon>eudicotyledons</taxon>
        <taxon>Gunneridae</taxon>
        <taxon>Pentapetalae</taxon>
        <taxon>rosids</taxon>
        <taxon>fabids</taxon>
        <taxon>Malpighiales</taxon>
        <taxon>Linaceae</taxon>
        <taxon>Linum</taxon>
    </lineage>
</organism>
<dbReference type="PANTHER" id="PTHR31723:SF10">
    <property type="entry name" value="PATHOGEN-RELATED PROTEIN"/>
    <property type="match status" value="1"/>
</dbReference>
<proteinExistence type="predicted"/>